<keyword evidence="9" id="KW-1185">Reference proteome</keyword>
<name>A0ABU1XMF5_9NOCA</name>
<organism evidence="8 9">
    <name type="scientific">Nocardia kruczakiae</name>
    <dbReference type="NCBI Taxonomy" id="261477"/>
    <lineage>
        <taxon>Bacteria</taxon>
        <taxon>Bacillati</taxon>
        <taxon>Actinomycetota</taxon>
        <taxon>Actinomycetes</taxon>
        <taxon>Mycobacteriales</taxon>
        <taxon>Nocardiaceae</taxon>
        <taxon>Nocardia</taxon>
    </lineage>
</organism>
<dbReference type="RefSeq" id="WP_310406559.1">
    <property type="nucleotide sequence ID" value="NZ_JAVDWW010000009.1"/>
</dbReference>
<dbReference type="InterPro" id="IPR007213">
    <property type="entry name" value="Ppm1/Ppm2/Tcmp"/>
</dbReference>
<dbReference type="Proteomes" id="UP001251217">
    <property type="component" value="Unassembled WGS sequence"/>
</dbReference>
<dbReference type="GO" id="GO:0032259">
    <property type="term" value="P:methylation"/>
    <property type="evidence" value="ECO:0007669"/>
    <property type="project" value="UniProtKB-KW"/>
</dbReference>
<evidence type="ECO:0000256" key="5">
    <source>
        <dbReference type="ARBA" id="ARBA00022691"/>
    </source>
</evidence>
<dbReference type="Pfam" id="PF04072">
    <property type="entry name" value="LCM"/>
    <property type="match status" value="1"/>
</dbReference>
<sequence length="330" mass="35835">MRSDDDSWDITESVGATAIGVAAMRAAETQRPDALFRDPYAARLVEAAGSGWSHIMRAQIAAASGGAVTAESEGTADSGDNRSGADGPGATEDRPVYSSLAAMLIARTVYFDEYFAAASAAGIRQVVILASGLDARAYRLEWPSGTVVFELDQPKVLEFKNSVLADVRPAADRRAIGVDLRQDWPKELWDNGFDPTAPTAWLAEGLLRYLPGEAQDRLFGDIAALSAPGSRIALNIGRGRREDSPALHALRERRKRLLAEAGITLNLEELWYPWEGRTDPREWFTAHGWAVTAGDPVTLLTGHGRAQPEAARTELNRHILMTATRGDENR</sequence>
<dbReference type="InterPro" id="IPR011610">
    <property type="entry name" value="SAM_mthyl_Trfase_ML2640-like"/>
</dbReference>
<comment type="caution">
    <text evidence="8">The sequence shown here is derived from an EMBL/GenBank/DDBJ whole genome shotgun (WGS) entry which is preliminary data.</text>
</comment>
<feature type="region of interest" description="Disordered" evidence="7">
    <location>
        <begin position="69"/>
        <end position="92"/>
    </location>
</feature>
<comment type="function">
    <text evidence="1 6">Exhibits S-adenosyl-L-methionine-dependent methyltransferase activity.</text>
</comment>
<evidence type="ECO:0000256" key="7">
    <source>
        <dbReference type="SAM" id="MobiDB-lite"/>
    </source>
</evidence>
<dbReference type="PANTHER" id="PTHR43619">
    <property type="entry name" value="S-ADENOSYL-L-METHIONINE-DEPENDENT METHYLTRANSFERASE YKTD-RELATED"/>
    <property type="match status" value="1"/>
</dbReference>
<accession>A0ABU1XMF5</accession>
<evidence type="ECO:0000256" key="3">
    <source>
        <dbReference type="ARBA" id="ARBA00022603"/>
    </source>
</evidence>
<dbReference type="EC" id="2.1.1.-" evidence="6"/>
<dbReference type="EMBL" id="JAVDWW010000009">
    <property type="protein sequence ID" value="MDR7171684.1"/>
    <property type="molecule type" value="Genomic_DNA"/>
</dbReference>
<evidence type="ECO:0000313" key="9">
    <source>
        <dbReference type="Proteomes" id="UP001251217"/>
    </source>
</evidence>
<dbReference type="NCBIfam" id="TIGR00027">
    <property type="entry name" value="mthyl_TIGR00027"/>
    <property type="match status" value="1"/>
</dbReference>
<dbReference type="PANTHER" id="PTHR43619:SF2">
    <property type="entry name" value="S-ADENOSYL-L-METHIONINE-DEPENDENT METHYLTRANSFERASES SUPERFAMILY PROTEIN"/>
    <property type="match status" value="1"/>
</dbReference>
<evidence type="ECO:0000313" key="8">
    <source>
        <dbReference type="EMBL" id="MDR7171684.1"/>
    </source>
</evidence>
<keyword evidence="3 6" id="KW-0489">Methyltransferase</keyword>
<evidence type="ECO:0000256" key="1">
    <source>
        <dbReference type="ARBA" id="ARBA00003907"/>
    </source>
</evidence>
<evidence type="ECO:0000256" key="4">
    <source>
        <dbReference type="ARBA" id="ARBA00022679"/>
    </source>
</evidence>
<dbReference type="InterPro" id="IPR029063">
    <property type="entry name" value="SAM-dependent_MTases_sf"/>
</dbReference>
<reference evidence="8 9" key="1">
    <citation type="submission" date="2023-07" db="EMBL/GenBank/DDBJ databases">
        <title>Sorghum-associated microbial communities from plants grown in Nebraska, USA.</title>
        <authorList>
            <person name="Schachtman D."/>
        </authorList>
    </citation>
    <scope>NUCLEOTIDE SEQUENCE [LARGE SCALE GENOMIC DNA]</scope>
    <source>
        <strain evidence="8 9">4272</strain>
    </source>
</reference>
<evidence type="ECO:0000256" key="6">
    <source>
        <dbReference type="RuleBase" id="RU362030"/>
    </source>
</evidence>
<dbReference type="Gene3D" id="3.40.50.150">
    <property type="entry name" value="Vaccinia Virus protein VP39"/>
    <property type="match status" value="1"/>
</dbReference>
<keyword evidence="5 6" id="KW-0949">S-adenosyl-L-methionine</keyword>
<evidence type="ECO:0000256" key="2">
    <source>
        <dbReference type="ARBA" id="ARBA00008138"/>
    </source>
</evidence>
<protein>
    <recommendedName>
        <fullName evidence="6">S-adenosyl-L-methionine-dependent methyltransferase</fullName>
        <ecNumber evidence="6">2.1.1.-</ecNumber>
    </recommendedName>
</protein>
<keyword evidence="4" id="KW-0808">Transferase</keyword>
<dbReference type="SUPFAM" id="SSF53335">
    <property type="entry name" value="S-adenosyl-L-methionine-dependent methyltransferases"/>
    <property type="match status" value="1"/>
</dbReference>
<gene>
    <name evidence="8" type="ORF">J2W56_005444</name>
</gene>
<comment type="similarity">
    <text evidence="2 6">Belongs to the UPF0677 family.</text>
</comment>
<proteinExistence type="inferred from homology"/>
<dbReference type="GO" id="GO:0008168">
    <property type="term" value="F:methyltransferase activity"/>
    <property type="evidence" value="ECO:0007669"/>
    <property type="project" value="UniProtKB-KW"/>
</dbReference>